<dbReference type="RefSeq" id="XP_022294255.1">
    <property type="nucleotide sequence ID" value="XM_022438547.1"/>
</dbReference>
<keyword evidence="1" id="KW-0472">Membrane</keyword>
<evidence type="ECO:0000313" key="4">
    <source>
        <dbReference type="RefSeq" id="XP_022294256.1"/>
    </source>
</evidence>
<keyword evidence="1" id="KW-1133">Transmembrane helix</keyword>
<dbReference type="Proteomes" id="UP000694844">
    <property type="component" value="Chromosome 7"/>
</dbReference>
<dbReference type="AlphaFoldDB" id="A0A8B8ASU7"/>
<reference evidence="3 4" key="1">
    <citation type="submission" date="2025-04" db="UniProtKB">
        <authorList>
            <consortium name="RefSeq"/>
        </authorList>
    </citation>
    <scope>IDENTIFICATION</scope>
    <source>
        <tissue evidence="3 4">Whole sample</tissue>
    </source>
</reference>
<keyword evidence="1" id="KW-0812">Transmembrane</keyword>
<proteinExistence type="predicted"/>
<evidence type="ECO:0000313" key="2">
    <source>
        <dbReference type="Proteomes" id="UP000694844"/>
    </source>
</evidence>
<keyword evidence="2" id="KW-1185">Reference proteome</keyword>
<dbReference type="KEGG" id="cvn:111104540"/>
<accession>A0A8B8ASU7</accession>
<dbReference type="RefSeq" id="XP_022294256.1">
    <property type="nucleotide sequence ID" value="XM_022438548.1"/>
</dbReference>
<feature type="transmembrane region" description="Helical" evidence="1">
    <location>
        <begin position="129"/>
        <end position="154"/>
    </location>
</feature>
<evidence type="ECO:0000313" key="6">
    <source>
        <dbReference type="RefSeq" id="XP_022294258.1"/>
    </source>
</evidence>
<evidence type="ECO:0000313" key="3">
    <source>
        <dbReference type="RefSeq" id="XP_022294255.1"/>
    </source>
</evidence>
<dbReference type="GeneID" id="111104540"/>
<protein>
    <submittedName>
        <fullName evidence="3 4">Uncharacterized protein LOC111104540 isoform X1</fullName>
    </submittedName>
</protein>
<evidence type="ECO:0000313" key="5">
    <source>
        <dbReference type="RefSeq" id="XP_022294257.1"/>
    </source>
</evidence>
<organism evidence="2 3">
    <name type="scientific">Crassostrea virginica</name>
    <name type="common">Eastern oyster</name>
    <dbReference type="NCBI Taxonomy" id="6565"/>
    <lineage>
        <taxon>Eukaryota</taxon>
        <taxon>Metazoa</taxon>
        <taxon>Spiralia</taxon>
        <taxon>Lophotrochozoa</taxon>
        <taxon>Mollusca</taxon>
        <taxon>Bivalvia</taxon>
        <taxon>Autobranchia</taxon>
        <taxon>Pteriomorphia</taxon>
        <taxon>Ostreida</taxon>
        <taxon>Ostreoidea</taxon>
        <taxon>Ostreidae</taxon>
        <taxon>Crassostrea</taxon>
    </lineage>
</organism>
<sequence>MMHSVEGCPNNLTELEARSDRLGCGDDKYGNNQYICLPNVEKTSLVEFCFNGIMGIIAKGNCLETSNQSLVLRDCTAFKFGCPEEHTKSTDFYKYPACQTIDTKHRCYILNPSCQKSDVGDGNENSVTLFTYLLLTGIVVYTLFFLFMCIRLLYRIKKGRRQQKKGEKVESGKHTLKTKDKSKYVNQSKAFNNLPIEITAVSDGKYYSVQTHPGAGNNTGKPRKDRPQVAQIDFPNLQKTDAISYCSSVISDDIYAETSLTTKPVNQSLYPKILGSQSSLLSGDQ</sequence>
<gene>
    <name evidence="3 4 5 6" type="primary">LOC111104540</name>
</gene>
<evidence type="ECO:0000256" key="1">
    <source>
        <dbReference type="SAM" id="Phobius"/>
    </source>
</evidence>
<name>A0A8B8ASU7_CRAVI</name>
<dbReference type="RefSeq" id="XP_022294258.1">
    <property type="nucleotide sequence ID" value="XM_022438550.1"/>
</dbReference>
<dbReference type="RefSeq" id="XP_022294257.1">
    <property type="nucleotide sequence ID" value="XM_022438549.1"/>
</dbReference>